<reference evidence="3" key="2">
    <citation type="submission" date="2023-11" db="EMBL/GenBank/DDBJ databases">
        <authorList>
            <person name="Beijen E."/>
            <person name="Ohm R.A."/>
        </authorList>
    </citation>
    <scope>NUCLEOTIDE SEQUENCE</scope>
    <source>
        <strain evidence="3">CBS 150709</strain>
    </source>
</reference>
<dbReference type="GeneID" id="28882382"/>
<evidence type="ECO:0000259" key="2">
    <source>
        <dbReference type="Pfam" id="PF07110"/>
    </source>
</evidence>
<feature type="domain" description="EthD" evidence="2">
    <location>
        <begin position="12"/>
        <end position="118"/>
    </location>
</feature>
<comment type="caution">
    <text evidence="4">The sequence shown here is derived from an EMBL/GenBank/DDBJ whole genome shotgun (WGS) entry which is preliminary data.</text>
</comment>
<dbReference type="EMBL" id="JAWRVI010000068">
    <property type="protein sequence ID" value="KAK4081984.1"/>
    <property type="molecule type" value="Genomic_DNA"/>
</dbReference>
<protein>
    <submittedName>
        <fullName evidence="4">EthD domain-containing protein</fullName>
    </submittedName>
</protein>
<dbReference type="GO" id="GO:0016491">
    <property type="term" value="F:oxidoreductase activity"/>
    <property type="evidence" value="ECO:0007669"/>
    <property type="project" value="InterPro"/>
</dbReference>
<evidence type="ECO:0000256" key="1">
    <source>
        <dbReference type="ARBA" id="ARBA00005986"/>
    </source>
</evidence>
<evidence type="ECO:0000313" key="6">
    <source>
        <dbReference type="Proteomes" id="UP000078240"/>
    </source>
</evidence>
<dbReference type="SUPFAM" id="SSF54909">
    <property type="entry name" value="Dimeric alpha+beta barrel"/>
    <property type="match status" value="1"/>
</dbReference>
<accession>A0A179H9G9</accession>
<dbReference type="Pfam" id="PF07110">
    <property type="entry name" value="EthD"/>
    <property type="match status" value="1"/>
</dbReference>
<evidence type="ECO:0000313" key="4">
    <source>
        <dbReference type="EMBL" id="OAQ86181.1"/>
    </source>
</evidence>
<dbReference type="Gene3D" id="3.30.70.100">
    <property type="match status" value="1"/>
</dbReference>
<dbReference type="Proteomes" id="UP000078240">
    <property type="component" value="Unassembled WGS sequence"/>
</dbReference>
<dbReference type="InterPro" id="IPR011008">
    <property type="entry name" value="Dimeric_a/b-barrel"/>
</dbReference>
<comment type="similarity">
    <text evidence="1">Belongs to the tpcK family.</text>
</comment>
<reference evidence="3 7" key="3">
    <citation type="journal article" date="2024" name="Microbiol. Resour. Announc.">
        <title>Genome annotations for the ascomycete fungi Trichoderma harzianum, Trichoderma aggressivum, and Purpureocillium lilacinum.</title>
        <authorList>
            <person name="Beijen E.P.W."/>
            <person name="Ohm R.A."/>
        </authorList>
    </citation>
    <scope>NUCLEOTIDE SEQUENCE [LARGE SCALE GENOMIC DNA]</scope>
    <source>
        <strain evidence="3 7">CBS 150709</strain>
    </source>
</reference>
<evidence type="ECO:0000313" key="3">
    <source>
        <dbReference type="EMBL" id="KAK4081984.1"/>
    </source>
</evidence>
<dbReference type="OMA" id="IIYAYRK"/>
<evidence type="ECO:0000313" key="7">
    <source>
        <dbReference type="Proteomes" id="UP001287286"/>
    </source>
</evidence>
<dbReference type="Proteomes" id="UP000078340">
    <property type="component" value="Unassembled WGS sequence"/>
</dbReference>
<dbReference type="EMBL" id="LSBI01000001">
    <property type="protein sequence ID" value="OAQ94139.1"/>
    <property type="molecule type" value="Genomic_DNA"/>
</dbReference>
<dbReference type="AlphaFoldDB" id="A0A179H9G9"/>
<name>A0A179H9G9_PURLI</name>
<proteinExistence type="inferred from homology"/>
<dbReference type="KEGG" id="plj:28882382"/>
<evidence type="ECO:0000313" key="5">
    <source>
        <dbReference type="EMBL" id="OAQ94139.1"/>
    </source>
</evidence>
<organism evidence="4 6">
    <name type="scientific">Purpureocillium lilacinum</name>
    <name type="common">Paecilomyces lilacinus</name>
    <dbReference type="NCBI Taxonomy" id="33203"/>
    <lineage>
        <taxon>Eukaryota</taxon>
        <taxon>Fungi</taxon>
        <taxon>Dikarya</taxon>
        <taxon>Ascomycota</taxon>
        <taxon>Pezizomycotina</taxon>
        <taxon>Sordariomycetes</taxon>
        <taxon>Hypocreomycetidae</taxon>
        <taxon>Hypocreales</taxon>
        <taxon>Ophiocordycipitaceae</taxon>
        <taxon>Purpureocillium</taxon>
    </lineage>
</organism>
<dbReference type="Proteomes" id="UP001287286">
    <property type="component" value="Unassembled WGS sequence"/>
</dbReference>
<keyword evidence="7" id="KW-1185">Reference proteome</keyword>
<dbReference type="EMBL" id="LSBH01000001">
    <property type="protein sequence ID" value="OAQ86181.1"/>
    <property type="molecule type" value="Genomic_DNA"/>
</dbReference>
<gene>
    <name evidence="3" type="ORF">Purlil1_11393</name>
    <name evidence="4" type="ORF">VFPBJ_00221</name>
    <name evidence="5" type="ORF">VFPFJ_00248</name>
</gene>
<dbReference type="InterPro" id="IPR009799">
    <property type="entry name" value="EthD_dom"/>
</dbReference>
<reference evidence="4 6" key="1">
    <citation type="submission" date="2016-01" db="EMBL/GenBank/DDBJ databases">
        <title>Biosynthesis of antibiotic leucinostatins and their inhibition on Phytophthora in bio-control Purpureocillium lilacinum.</title>
        <authorList>
            <person name="Wang G."/>
            <person name="Liu Z."/>
            <person name="Lin R."/>
            <person name="Li E."/>
            <person name="Mao Z."/>
            <person name="Ling J."/>
            <person name="Yin W."/>
            <person name="Xie B."/>
        </authorList>
    </citation>
    <scope>NUCLEOTIDE SEQUENCE [LARGE SCALE GENOMIC DNA]</scope>
    <source>
        <strain evidence="4">PLBJ-1</strain>
        <strain evidence="5">PLFJ-1</strain>
    </source>
</reference>
<sequence>MVFKVLLFAYRKPGLSPTEFRHHLEGTHMGLLKRLFGAAFPISHVRRYIHRSETDQSGDAQHHHPATVLAGDQFDFEYDVISELTFENEDAFKEFFAKYQSEEIAAAIREDEERFLDSGKLRAVVLGEVHETLR</sequence>